<evidence type="ECO:0000313" key="2">
    <source>
        <dbReference type="EMBL" id="CAA2975637.1"/>
    </source>
</evidence>
<feature type="region of interest" description="Disordered" evidence="1">
    <location>
        <begin position="47"/>
        <end position="70"/>
    </location>
</feature>
<dbReference type="Gramene" id="OE9A034959T1">
    <property type="protein sequence ID" value="OE9A034959C1"/>
    <property type="gene ID" value="OE9A034959"/>
</dbReference>
<organism evidence="3 4">
    <name type="scientific">Olea europaea subsp. europaea</name>
    <dbReference type="NCBI Taxonomy" id="158383"/>
    <lineage>
        <taxon>Eukaryota</taxon>
        <taxon>Viridiplantae</taxon>
        <taxon>Streptophyta</taxon>
        <taxon>Embryophyta</taxon>
        <taxon>Tracheophyta</taxon>
        <taxon>Spermatophyta</taxon>
        <taxon>Magnoliopsida</taxon>
        <taxon>eudicotyledons</taxon>
        <taxon>Gunneridae</taxon>
        <taxon>Pentapetalae</taxon>
        <taxon>asterids</taxon>
        <taxon>lamiids</taxon>
        <taxon>Lamiales</taxon>
        <taxon>Oleaceae</taxon>
        <taxon>Oleeae</taxon>
        <taxon>Olea</taxon>
    </lineage>
</organism>
<sequence>MEQENSRLYLENCYLMKLNKELKKLTKLLKEENEAFLNELNRRRAAAAAASRGLNSPADHKIPSNSSSTS</sequence>
<dbReference type="Proteomes" id="UP000594638">
    <property type="component" value="Unassembled WGS sequence"/>
</dbReference>
<gene>
    <name evidence="3" type="ORF">OLEA9_A024243</name>
    <name evidence="2" type="ORF">OLEA9_A034959</name>
</gene>
<comment type="caution">
    <text evidence="3">The sequence shown here is derived from an EMBL/GenBank/DDBJ whole genome shotgun (WGS) entry which is preliminary data.</text>
</comment>
<protein>
    <submittedName>
        <fullName evidence="3">LITTLE ZIPPER 3</fullName>
    </submittedName>
</protein>
<dbReference type="EMBL" id="CACTIH010002290">
    <property type="protein sequence ID" value="CAA2975637.1"/>
    <property type="molecule type" value="Genomic_DNA"/>
</dbReference>
<proteinExistence type="predicted"/>
<reference evidence="3 4" key="1">
    <citation type="submission" date="2019-12" db="EMBL/GenBank/DDBJ databases">
        <authorList>
            <person name="Alioto T."/>
            <person name="Alioto T."/>
            <person name="Gomez Garrido J."/>
        </authorList>
    </citation>
    <scope>NUCLEOTIDE SEQUENCE [LARGE SCALE GENOMIC DNA]</scope>
</reference>
<evidence type="ECO:0000256" key="1">
    <source>
        <dbReference type="SAM" id="MobiDB-lite"/>
    </source>
</evidence>
<dbReference type="Gramene" id="OE9A024243T1">
    <property type="protein sequence ID" value="OE9A024243C1"/>
    <property type="gene ID" value="OE9A024243"/>
</dbReference>
<name>A0A8S0RXZ3_OLEEU</name>
<dbReference type="AlphaFoldDB" id="A0A8S0RXZ3"/>
<keyword evidence="4" id="KW-1185">Reference proteome</keyword>
<evidence type="ECO:0000313" key="3">
    <source>
        <dbReference type="EMBL" id="CAA2984861.1"/>
    </source>
</evidence>
<accession>A0A8S0RXZ3</accession>
<evidence type="ECO:0000313" key="4">
    <source>
        <dbReference type="Proteomes" id="UP000594638"/>
    </source>
</evidence>
<dbReference type="EMBL" id="CACTIH010003780">
    <property type="protein sequence ID" value="CAA2984861.1"/>
    <property type="molecule type" value="Genomic_DNA"/>
</dbReference>